<comment type="subunit">
    <text evidence="10">Monomer. Associates with 30S ribosomal subunit, binds 16S rRNA.</text>
</comment>
<sequence length="353" mass="39659">MSFLTQYGWNPFFEKNYLAHFLSESVGRICTVFGQRYLIITETGYIEGEAAGSLLNSKEAWDLPKVGDWVVFIATGDMGYIVDVLPRQNELSRKAPGKPIEKQVLATNIDQAWILQGLDRDFNLMRLQRYLYQICSLDISPLVILTKCDLVSNPEYYLEQVIQLGYTCPVILTSIQTGQGLEELQNLYLHAGKTYVLLGSSGVGKSSLLNTLMGTEIQLAGCVSTSNNKGKHTTTTRNLILLPNGSLMLDTPGMREFGVTADQENAVGLQHPQLEELALHCHFHDCTHQDEPGCAVREAIHTGELPLLVYQSYLKLTKESQRFNLSADERRRRNKLAGRLSREASMHRKKGKY</sequence>
<feature type="binding site" evidence="10">
    <location>
        <begin position="199"/>
        <end position="207"/>
    </location>
    <ligand>
        <name>GTP</name>
        <dbReference type="ChEBI" id="CHEBI:37565"/>
    </ligand>
</feature>
<dbReference type="PROSITE" id="PS51721">
    <property type="entry name" value="G_CP"/>
    <property type="match status" value="1"/>
</dbReference>
<comment type="subcellular location">
    <subcellularLocation>
        <location evidence="10">Cytoplasm</location>
    </subcellularLocation>
</comment>
<comment type="caution">
    <text evidence="14">The sequence shown here is derived from an EMBL/GenBank/DDBJ whole genome shotgun (WGS) entry which is preliminary data.</text>
</comment>
<dbReference type="PANTHER" id="PTHR32120">
    <property type="entry name" value="SMALL RIBOSOMAL SUBUNIT BIOGENESIS GTPASE RSGA"/>
    <property type="match status" value="1"/>
</dbReference>
<keyword evidence="3 10" id="KW-0479">Metal-binding</keyword>
<dbReference type="HAMAP" id="MF_01820">
    <property type="entry name" value="GTPase_RsgA"/>
    <property type="match status" value="1"/>
</dbReference>
<dbReference type="EC" id="3.6.1.-" evidence="10"/>
<dbReference type="Proteomes" id="UP001241110">
    <property type="component" value="Unassembled WGS sequence"/>
</dbReference>
<feature type="binding site" evidence="10">
    <location>
        <position position="281"/>
    </location>
    <ligand>
        <name>Zn(2+)</name>
        <dbReference type="ChEBI" id="CHEBI:29105"/>
    </ligand>
</feature>
<proteinExistence type="inferred from homology"/>
<organism evidence="14 15">
    <name type="scientific">Xanthocytophaga flava</name>
    <dbReference type="NCBI Taxonomy" id="3048013"/>
    <lineage>
        <taxon>Bacteria</taxon>
        <taxon>Pseudomonadati</taxon>
        <taxon>Bacteroidota</taxon>
        <taxon>Cytophagia</taxon>
        <taxon>Cytophagales</taxon>
        <taxon>Rhodocytophagaceae</taxon>
        <taxon>Xanthocytophaga</taxon>
    </lineage>
</organism>
<evidence type="ECO:0000313" key="15">
    <source>
        <dbReference type="Proteomes" id="UP001241110"/>
    </source>
</evidence>
<dbReference type="InterPro" id="IPR030378">
    <property type="entry name" value="G_CP_dom"/>
</dbReference>
<dbReference type="SUPFAM" id="SSF52540">
    <property type="entry name" value="P-loop containing nucleoside triphosphate hydrolases"/>
    <property type="match status" value="1"/>
</dbReference>
<evidence type="ECO:0000256" key="9">
    <source>
        <dbReference type="ARBA" id="ARBA00023134"/>
    </source>
</evidence>
<evidence type="ECO:0000256" key="5">
    <source>
        <dbReference type="ARBA" id="ARBA00022741"/>
    </source>
</evidence>
<dbReference type="Gene3D" id="1.10.40.50">
    <property type="entry name" value="Probable gtpase engc, domain 3"/>
    <property type="match status" value="1"/>
</dbReference>
<keyword evidence="7 10" id="KW-0862">Zinc</keyword>
<feature type="binding site" evidence="10">
    <location>
        <position position="294"/>
    </location>
    <ligand>
        <name>Zn(2+)</name>
        <dbReference type="ChEBI" id="CHEBI:29105"/>
    </ligand>
</feature>
<keyword evidence="2 10" id="KW-0690">Ribosome biogenesis</keyword>
<dbReference type="InterPro" id="IPR010914">
    <property type="entry name" value="RsgA_GTPase_dom"/>
</dbReference>
<dbReference type="GO" id="GO:0042274">
    <property type="term" value="P:ribosomal small subunit biogenesis"/>
    <property type="evidence" value="ECO:0007669"/>
    <property type="project" value="UniProtKB-UniRule"/>
</dbReference>
<dbReference type="GO" id="GO:0005525">
    <property type="term" value="F:GTP binding"/>
    <property type="evidence" value="ECO:0007669"/>
    <property type="project" value="UniProtKB-UniRule"/>
</dbReference>
<dbReference type="GO" id="GO:0003924">
    <property type="term" value="F:GTPase activity"/>
    <property type="evidence" value="ECO:0007669"/>
    <property type="project" value="UniProtKB-UniRule"/>
</dbReference>
<evidence type="ECO:0000256" key="10">
    <source>
        <dbReference type="HAMAP-Rule" id="MF_01820"/>
    </source>
</evidence>
<dbReference type="GO" id="GO:0019843">
    <property type="term" value="F:rRNA binding"/>
    <property type="evidence" value="ECO:0007669"/>
    <property type="project" value="UniProtKB-KW"/>
</dbReference>
<evidence type="ECO:0000256" key="1">
    <source>
        <dbReference type="ARBA" id="ARBA00022490"/>
    </source>
</evidence>
<evidence type="ECO:0000256" key="2">
    <source>
        <dbReference type="ARBA" id="ARBA00022517"/>
    </source>
</evidence>
<dbReference type="InterPro" id="IPR027417">
    <property type="entry name" value="P-loop_NTPase"/>
</dbReference>
<dbReference type="NCBIfam" id="TIGR00157">
    <property type="entry name" value="ribosome small subunit-dependent GTPase A"/>
    <property type="match status" value="1"/>
</dbReference>
<accession>A0AAE3U9F5</accession>
<name>A0AAE3U9F5_9BACT</name>
<evidence type="ECO:0000256" key="4">
    <source>
        <dbReference type="ARBA" id="ARBA00022730"/>
    </source>
</evidence>
<evidence type="ECO:0000256" key="11">
    <source>
        <dbReference type="SAM" id="MobiDB-lite"/>
    </source>
</evidence>
<reference evidence="14" key="1">
    <citation type="submission" date="2023-05" db="EMBL/GenBank/DDBJ databases">
        <authorList>
            <person name="Zhang X."/>
        </authorList>
    </citation>
    <scope>NUCLEOTIDE SEQUENCE</scope>
    <source>
        <strain evidence="14">YF14B1</strain>
    </source>
</reference>
<dbReference type="InterPro" id="IPR004881">
    <property type="entry name" value="Ribosome_biogen_GTPase_RsgA"/>
</dbReference>
<feature type="binding site" evidence="10">
    <location>
        <position position="288"/>
    </location>
    <ligand>
        <name>Zn(2+)</name>
        <dbReference type="ChEBI" id="CHEBI:29105"/>
    </ligand>
</feature>
<keyword evidence="5 10" id="KW-0547">Nucleotide-binding</keyword>
<dbReference type="RefSeq" id="WP_313979708.1">
    <property type="nucleotide sequence ID" value="NZ_JASJOS010000005.1"/>
</dbReference>
<dbReference type="AlphaFoldDB" id="A0AAE3U9F5"/>
<feature type="region of interest" description="Disordered" evidence="11">
    <location>
        <begin position="328"/>
        <end position="353"/>
    </location>
</feature>
<dbReference type="GO" id="GO:0046872">
    <property type="term" value="F:metal ion binding"/>
    <property type="evidence" value="ECO:0007669"/>
    <property type="project" value="UniProtKB-KW"/>
</dbReference>
<keyword evidence="8 10" id="KW-0694">RNA-binding</keyword>
<dbReference type="Pfam" id="PF03193">
    <property type="entry name" value="RsgA_GTPase"/>
    <property type="match status" value="1"/>
</dbReference>
<evidence type="ECO:0000259" key="13">
    <source>
        <dbReference type="PROSITE" id="PS51721"/>
    </source>
</evidence>
<evidence type="ECO:0000256" key="8">
    <source>
        <dbReference type="ARBA" id="ARBA00022884"/>
    </source>
</evidence>
<evidence type="ECO:0000256" key="7">
    <source>
        <dbReference type="ARBA" id="ARBA00022833"/>
    </source>
</evidence>
<comment type="function">
    <text evidence="10">One of several proteins that assist in the late maturation steps of the functional core of the 30S ribosomal subunit. Helps release RbfA from mature subunits. May play a role in the assembly of ribosomal proteins into the subunit. Circularly permuted GTPase that catalyzes slow GTP hydrolysis, GTPase activity is stimulated by the 30S ribosomal subunit.</text>
</comment>
<evidence type="ECO:0000256" key="3">
    <source>
        <dbReference type="ARBA" id="ARBA00022723"/>
    </source>
</evidence>
<evidence type="ECO:0000256" key="6">
    <source>
        <dbReference type="ARBA" id="ARBA00022801"/>
    </source>
</evidence>
<keyword evidence="4 10" id="KW-0699">rRNA-binding</keyword>
<feature type="binding site" evidence="10">
    <location>
        <position position="286"/>
    </location>
    <ligand>
        <name>Zn(2+)</name>
        <dbReference type="ChEBI" id="CHEBI:29105"/>
    </ligand>
</feature>
<evidence type="ECO:0000313" key="14">
    <source>
        <dbReference type="EMBL" id="MDJ1481654.1"/>
    </source>
</evidence>
<keyword evidence="9 10" id="KW-0342">GTP-binding</keyword>
<feature type="domain" description="EngC GTPase" evidence="12">
    <location>
        <begin position="107"/>
        <end position="255"/>
    </location>
</feature>
<comment type="cofactor">
    <cofactor evidence="10">
        <name>Zn(2+)</name>
        <dbReference type="ChEBI" id="CHEBI:29105"/>
    </cofactor>
    <text evidence="10">Binds 1 zinc ion per subunit.</text>
</comment>
<dbReference type="PROSITE" id="PS50936">
    <property type="entry name" value="ENGC_GTPASE"/>
    <property type="match status" value="1"/>
</dbReference>
<gene>
    <name evidence="10 14" type="primary">rsgA</name>
    <name evidence="14" type="ORF">QNI16_14230</name>
</gene>
<dbReference type="PANTHER" id="PTHR32120:SF10">
    <property type="entry name" value="SMALL RIBOSOMAL SUBUNIT BIOGENESIS GTPASE RSGA"/>
    <property type="match status" value="1"/>
</dbReference>
<dbReference type="Gene3D" id="3.40.50.300">
    <property type="entry name" value="P-loop containing nucleotide triphosphate hydrolases"/>
    <property type="match status" value="1"/>
</dbReference>
<keyword evidence="1 10" id="KW-0963">Cytoplasm</keyword>
<keyword evidence="6 10" id="KW-0378">Hydrolase</keyword>
<comment type="similarity">
    <text evidence="10">Belongs to the TRAFAC class YlqF/YawG GTPase family. RsgA subfamily.</text>
</comment>
<dbReference type="EMBL" id="JASJOS010000005">
    <property type="protein sequence ID" value="MDJ1481654.1"/>
    <property type="molecule type" value="Genomic_DNA"/>
</dbReference>
<protein>
    <recommendedName>
        <fullName evidence="10">Small ribosomal subunit biogenesis GTPase RsgA</fullName>
        <ecNumber evidence="10">3.6.1.-</ecNumber>
    </recommendedName>
</protein>
<evidence type="ECO:0000259" key="12">
    <source>
        <dbReference type="PROSITE" id="PS50936"/>
    </source>
</evidence>
<dbReference type="GO" id="GO:0005737">
    <property type="term" value="C:cytoplasm"/>
    <property type="evidence" value="ECO:0007669"/>
    <property type="project" value="UniProtKB-SubCell"/>
</dbReference>
<dbReference type="CDD" id="cd01854">
    <property type="entry name" value="YjeQ_EngC"/>
    <property type="match status" value="1"/>
</dbReference>
<feature type="binding site" evidence="10">
    <location>
        <begin position="146"/>
        <end position="149"/>
    </location>
    <ligand>
        <name>GTP</name>
        <dbReference type="ChEBI" id="CHEBI:37565"/>
    </ligand>
</feature>
<feature type="domain" description="CP-type G" evidence="13">
    <location>
        <begin position="88"/>
        <end position="257"/>
    </location>
</feature>